<accession>A0A0M0F4D4</accession>
<keyword evidence="3" id="KW-0902">Two-component regulatory system</keyword>
<evidence type="ECO:0000256" key="2">
    <source>
        <dbReference type="ARBA" id="ARBA00022777"/>
    </source>
</evidence>
<name>A0A0M0F4D4_CELCE</name>
<feature type="transmembrane region" description="Helical" evidence="5">
    <location>
        <begin position="34"/>
        <end position="52"/>
    </location>
</feature>
<feature type="transmembrane region" description="Helical" evidence="5">
    <location>
        <begin position="96"/>
        <end position="116"/>
    </location>
</feature>
<dbReference type="SUPFAM" id="SSF55874">
    <property type="entry name" value="ATPase domain of HSP90 chaperone/DNA topoisomerase II/histidine kinase"/>
    <property type="match status" value="1"/>
</dbReference>
<feature type="compositionally biased region" description="Low complexity" evidence="4">
    <location>
        <begin position="418"/>
        <end position="429"/>
    </location>
</feature>
<dbReference type="Gene3D" id="3.30.565.10">
    <property type="entry name" value="Histidine kinase-like ATPase, C-terminal domain"/>
    <property type="match status" value="1"/>
</dbReference>
<evidence type="ECO:0000256" key="4">
    <source>
        <dbReference type="SAM" id="MobiDB-lite"/>
    </source>
</evidence>
<dbReference type="InterPro" id="IPR036890">
    <property type="entry name" value="HATPase_C_sf"/>
</dbReference>
<evidence type="ECO:0000313" key="8">
    <source>
        <dbReference type="Proteomes" id="UP000037387"/>
    </source>
</evidence>
<dbReference type="GO" id="GO:0046983">
    <property type="term" value="F:protein dimerization activity"/>
    <property type="evidence" value="ECO:0007669"/>
    <property type="project" value="InterPro"/>
</dbReference>
<organism evidence="7 8">
    <name type="scientific">Cellulosimicrobium cellulans F16</name>
    <dbReference type="NCBI Taxonomy" id="1350482"/>
    <lineage>
        <taxon>Bacteria</taxon>
        <taxon>Bacillati</taxon>
        <taxon>Actinomycetota</taxon>
        <taxon>Actinomycetes</taxon>
        <taxon>Micrococcales</taxon>
        <taxon>Promicromonosporaceae</taxon>
        <taxon>Cellulosimicrobium</taxon>
    </lineage>
</organism>
<dbReference type="PATRIC" id="fig|1350482.3.peg.3596"/>
<dbReference type="Pfam" id="PF07730">
    <property type="entry name" value="HisKA_3"/>
    <property type="match status" value="1"/>
</dbReference>
<evidence type="ECO:0000256" key="5">
    <source>
        <dbReference type="SAM" id="Phobius"/>
    </source>
</evidence>
<keyword evidence="1" id="KW-0808">Transferase</keyword>
<feature type="domain" description="Signal transduction histidine kinase subgroup 3 dimerisation and phosphoacceptor" evidence="6">
    <location>
        <begin position="229"/>
        <end position="296"/>
    </location>
</feature>
<feature type="transmembrane region" description="Helical" evidence="5">
    <location>
        <begin position="178"/>
        <end position="198"/>
    </location>
</feature>
<feature type="transmembrane region" description="Helical" evidence="5">
    <location>
        <begin position="128"/>
        <end position="148"/>
    </location>
</feature>
<feature type="region of interest" description="Disordered" evidence="4">
    <location>
        <begin position="415"/>
        <end position="441"/>
    </location>
</feature>
<dbReference type="PANTHER" id="PTHR24421:SF63">
    <property type="entry name" value="SENSOR HISTIDINE KINASE DESK"/>
    <property type="match status" value="1"/>
</dbReference>
<comment type="caution">
    <text evidence="7">The sequence shown here is derived from an EMBL/GenBank/DDBJ whole genome shotgun (WGS) entry which is preliminary data.</text>
</comment>
<keyword evidence="5" id="KW-0812">Transmembrane</keyword>
<keyword evidence="8" id="KW-1185">Reference proteome</keyword>
<dbReference type="EMBL" id="ATNL01000013">
    <property type="protein sequence ID" value="KON72021.1"/>
    <property type="molecule type" value="Genomic_DNA"/>
</dbReference>
<dbReference type="GO" id="GO:0016020">
    <property type="term" value="C:membrane"/>
    <property type="evidence" value="ECO:0007669"/>
    <property type="project" value="InterPro"/>
</dbReference>
<feature type="transmembrane region" description="Helical" evidence="5">
    <location>
        <begin position="64"/>
        <end position="84"/>
    </location>
</feature>
<evidence type="ECO:0000259" key="6">
    <source>
        <dbReference type="Pfam" id="PF07730"/>
    </source>
</evidence>
<keyword evidence="2" id="KW-0418">Kinase</keyword>
<feature type="transmembrane region" description="Helical" evidence="5">
    <location>
        <begin position="153"/>
        <end position="172"/>
    </location>
</feature>
<sequence>MRGTLVDVITRPRTFLDVWSRRTAPERFDTYTRWSLYLLSLFEPFLALVLVGSDPTFRPGAVNAWLVLVLVHTVTCLALLRAGVVHFLGGPVVRPWLLALHGTLSLAVAAVGFWTFPVDSAEDVAGSARYYALLVGVGFGTLAVVPLLTFRRLALLALVFGTVTECSVWVGTGPISSTTVGMAVGLGLSGTVMLVAIFGSYRVSVWMLGIVWEQERTRVLHARLAVAEERLRFSRDLHDVFGRTLSVVAVKSELAAELAARGRPGAEEQMLEVRRIAQDALREVRAVVAGYRTADLGAELVGARSVLRSAGIETTVHGEETPVGTAAQEALAWAVREGVTNVVRHSTARTCTITVHRDRTSSVVEIVNDGAPAGTRDGRGSGLVGLRERLEGAGGSLRTWSDGGRYSLVARVPDDGAARGAPARGSARDLPAPTTERTTRA</sequence>
<dbReference type="GO" id="GO:0000155">
    <property type="term" value="F:phosphorelay sensor kinase activity"/>
    <property type="evidence" value="ECO:0007669"/>
    <property type="project" value="InterPro"/>
</dbReference>
<protein>
    <recommendedName>
        <fullName evidence="6">Signal transduction histidine kinase subgroup 3 dimerisation and phosphoacceptor domain-containing protein</fullName>
    </recommendedName>
</protein>
<dbReference type="AlphaFoldDB" id="A0A0M0F4D4"/>
<keyword evidence="5" id="KW-0472">Membrane</keyword>
<gene>
    <name evidence="7" type="ORF">M768_16295</name>
</gene>
<dbReference type="InterPro" id="IPR011712">
    <property type="entry name" value="Sig_transdc_His_kin_sub3_dim/P"/>
</dbReference>
<proteinExistence type="predicted"/>
<dbReference type="InterPro" id="IPR050482">
    <property type="entry name" value="Sensor_HK_TwoCompSys"/>
</dbReference>
<evidence type="ECO:0000256" key="1">
    <source>
        <dbReference type="ARBA" id="ARBA00022679"/>
    </source>
</evidence>
<dbReference type="Gene3D" id="1.20.5.1930">
    <property type="match status" value="1"/>
</dbReference>
<keyword evidence="5" id="KW-1133">Transmembrane helix</keyword>
<reference evidence="7 8" key="1">
    <citation type="journal article" date="2015" name="Sci. Rep.">
        <title>Functional and structural properties of a novel cellulosome-like multienzyme complex: efficient glycoside hydrolysis of water-insoluble 7-xylosyl-10-deacetylpaclitaxel.</title>
        <authorList>
            <person name="Dou T.Y."/>
            <person name="Luan H.W."/>
            <person name="Ge G.B."/>
            <person name="Dong M.M."/>
            <person name="Zou H.F."/>
            <person name="He Y.Q."/>
            <person name="Cui P."/>
            <person name="Wang J.Y."/>
            <person name="Hao D.C."/>
            <person name="Yang S.L."/>
            <person name="Yang L."/>
        </authorList>
    </citation>
    <scope>NUCLEOTIDE SEQUENCE [LARGE SCALE GENOMIC DNA]</scope>
    <source>
        <strain evidence="7 8">F16</strain>
    </source>
</reference>
<dbReference type="Proteomes" id="UP000037387">
    <property type="component" value="Unassembled WGS sequence"/>
</dbReference>
<dbReference type="CDD" id="cd16917">
    <property type="entry name" value="HATPase_UhpB-NarQ-NarX-like"/>
    <property type="match status" value="1"/>
</dbReference>
<dbReference type="PANTHER" id="PTHR24421">
    <property type="entry name" value="NITRATE/NITRITE SENSOR PROTEIN NARX-RELATED"/>
    <property type="match status" value="1"/>
</dbReference>
<evidence type="ECO:0000256" key="3">
    <source>
        <dbReference type="ARBA" id="ARBA00023012"/>
    </source>
</evidence>
<evidence type="ECO:0000313" key="7">
    <source>
        <dbReference type="EMBL" id="KON72021.1"/>
    </source>
</evidence>